<reference evidence="11 12" key="2">
    <citation type="journal article" date="2019" name="Nat. Med.">
        <title>A library of human gut bacterial isolates paired with longitudinal multiomics data enables mechanistic microbiome research.</title>
        <authorList>
            <person name="Poyet M."/>
            <person name="Groussin M."/>
            <person name="Gibbons S.M."/>
            <person name="Avila-Pacheco J."/>
            <person name="Jiang X."/>
            <person name="Kearney S.M."/>
            <person name="Perrotta A.R."/>
            <person name="Berdy B."/>
            <person name="Zhao S."/>
            <person name="Lieberman T.D."/>
            <person name="Swanson P.K."/>
            <person name="Smith M."/>
            <person name="Roesemann S."/>
            <person name="Alexander J.E."/>
            <person name="Rich S.A."/>
            <person name="Livny J."/>
            <person name="Vlamakis H."/>
            <person name="Clish C."/>
            <person name="Bullock K."/>
            <person name="Deik A."/>
            <person name="Scott J."/>
            <person name="Pierce K.A."/>
            <person name="Xavier R.J."/>
            <person name="Alm E.J."/>
        </authorList>
    </citation>
    <scope>NUCLEOTIDE SEQUENCE [LARGE SCALE GENOMIC DNA]</scope>
    <source>
        <strain evidence="2 11">BIOML-A42</strain>
        <strain evidence="3 12">BIOML-A5</strain>
    </source>
</reference>
<dbReference type="RefSeq" id="WP_061411824.1">
    <property type="nucleotide sequence ID" value="NZ_BAABXG010000001.1"/>
</dbReference>
<dbReference type="EMBL" id="WCUV01000021">
    <property type="protein sequence ID" value="KAB4086920.1"/>
    <property type="molecule type" value="Genomic_DNA"/>
</dbReference>
<evidence type="ECO:0000313" key="12">
    <source>
        <dbReference type="Proteomes" id="UP000462376"/>
    </source>
</evidence>
<dbReference type="Proteomes" id="UP000284640">
    <property type="component" value="Unassembled WGS sequence"/>
</dbReference>
<name>A0A139K8A2_BACUN</name>
<evidence type="ECO:0000313" key="10">
    <source>
        <dbReference type="Proteomes" id="UP000285283"/>
    </source>
</evidence>
<evidence type="ECO:0000313" key="8">
    <source>
        <dbReference type="Proteomes" id="UP000260844"/>
    </source>
</evidence>
<comment type="caution">
    <text evidence="6">The sequence shown here is derived from an EMBL/GenBank/DDBJ whole genome shotgun (WGS) entry which is preliminary data.</text>
</comment>
<dbReference type="Proteomes" id="UP001218502">
    <property type="component" value="Unassembled WGS sequence"/>
</dbReference>
<sequence>MNDKQQLLIDCISLLPVIGILVLITVANDQLVTMVAAYVLCGELLCVLVSRILNLYYIDVAFVWLGGIMLWLWYWFWLESSHVVMEIVEKAVE</sequence>
<protein>
    <recommendedName>
        <fullName evidence="13">Transmembrane protein</fullName>
    </recommendedName>
</protein>
<gene>
    <name evidence="7" type="ORF">DW729_00560</name>
    <name evidence="6" type="ORF">DWX87_14925</name>
    <name evidence="5" type="ORF">DXD40_18180</name>
    <name evidence="3" type="ORF">GAP47_19515</name>
    <name evidence="2" type="ORF">GAQ56_20715</name>
    <name evidence="4" type="ORF">POY80_20770</name>
</gene>
<evidence type="ECO:0000256" key="1">
    <source>
        <dbReference type="SAM" id="Phobius"/>
    </source>
</evidence>
<dbReference type="EMBL" id="QSPV01000023">
    <property type="protein sequence ID" value="RGJ89483.1"/>
    <property type="molecule type" value="Genomic_DNA"/>
</dbReference>
<feature type="transmembrane region" description="Helical" evidence="1">
    <location>
        <begin position="56"/>
        <end position="76"/>
    </location>
</feature>
<keyword evidence="1" id="KW-0472">Membrane</keyword>
<keyword evidence="1" id="KW-1133">Transmembrane helix</keyword>
<feature type="transmembrane region" description="Helical" evidence="1">
    <location>
        <begin position="31"/>
        <end position="49"/>
    </location>
</feature>
<dbReference type="Proteomes" id="UP000432488">
    <property type="component" value="Unassembled WGS sequence"/>
</dbReference>
<dbReference type="EMBL" id="WCTL01000027">
    <property type="protein sequence ID" value="KAB4230279.1"/>
    <property type="molecule type" value="Genomic_DNA"/>
</dbReference>
<dbReference type="EMBL" id="JAQNQY010000065">
    <property type="protein sequence ID" value="MDC1754849.1"/>
    <property type="molecule type" value="Genomic_DNA"/>
</dbReference>
<evidence type="ECO:0000313" key="3">
    <source>
        <dbReference type="EMBL" id="KAB4230279.1"/>
    </source>
</evidence>
<evidence type="ECO:0000313" key="6">
    <source>
        <dbReference type="EMBL" id="RGS52857.1"/>
    </source>
</evidence>
<organism evidence="6 10">
    <name type="scientific">Bacteroides uniformis</name>
    <dbReference type="NCBI Taxonomy" id="820"/>
    <lineage>
        <taxon>Bacteria</taxon>
        <taxon>Pseudomonadati</taxon>
        <taxon>Bacteroidota</taxon>
        <taxon>Bacteroidia</taxon>
        <taxon>Bacteroidales</taxon>
        <taxon>Bacteroidaceae</taxon>
        <taxon>Bacteroides</taxon>
    </lineage>
</organism>
<keyword evidence="1" id="KW-0812">Transmembrane</keyword>
<reference evidence="8 9" key="1">
    <citation type="submission" date="2018-08" db="EMBL/GenBank/DDBJ databases">
        <title>A genome reference for cultivated species of the human gut microbiota.</title>
        <authorList>
            <person name="Zou Y."/>
            <person name="Xue W."/>
            <person name="Luo G."/>
        </authorList>
    </citation>
    <scope>NUCLEOTIDE SEQUENCE [LARGE SCALE GENOMIC DNA]</scope>
    <source>
        <strain evidence="6 10">AF21-53</strain>
        <strain evidence="7 9">AM27-46</strain>
        <strain evidence="5 8">TM04-30</strain>
    </source>
</reference>
<dbReference type="Proteomes" id="UP000285283">
    <property type="component" value="Unassembled WGS sequence"/>
</dbReference>
<proteinExistence type="predicted"/>
<evidence type="ECO:0008006" key="13">
    <source>
        <dbReference type="Google" id="ProtNLM"/>
    </source>
</evidence>
<accession>A0A139K8A2</accession>
<evidence type="ECO:0000313" key="9">
    <source>
        <dbReference type="Proteomes" id="UP000284640"/>
    </source>
</evidence>
<dbReference type="EMBL" id="QRVP01000016">
    <property type="protein sequence ID" value="RGS52857.1"/>
    <property type="molecule type" value="Genomic_DNA"/>
</dbReference>
<feature type="transmembrane region" description="Helical" evidence="1">
    <location>
        <begin position="7"/>
        <end position="25"/>
    </location>
</feature>
<evidence type="ECO:0000313" key="7">
    <source>
        <dbReference type="EMBL" id="RHE61943.1"/>
    </source>
</evidence>
<dbReference type="Proteomes" id="UP000260844">
    <property type="component" value="Unassembled WGS sequence"/>
</dbReference>
<evidence type="ECO:0000313" key="4">
    <source>
        <dbReference type="EMBL" id="MDC1754849.1"/>
    </source>
</evidence>
<dbReference type="AlphaFoldDB" id="A0A139K8A2"/>
<evidence type="ECO:0000313" key="2">
    <source>
        <dbReference type="EMBL" id="KAB4086920.1"/>
    </source>
</evidence>
<dbReference type="EMBL" id="QSKL01000001">
    <property type="protein sequence ID" value="RHE61943.1"/>
    <property type="molecule type" value="Genomic_DNA"/>
</dbReference>
<evidence type="ECO:0000313" key="5">
    <source>
        <dbReference type="EMBL" id="RGJ89483.1"/>
    </source>
</evidence>
<dbReference type="Proteomes" id="UP000462376">
    <property type="component" value="Unassembled WGS sequence"/>
</dbReference>
<reference evidence="4" key="3">
    <citation type="submission" date="2022-10" db="EMBL/GenBank/DDBJ databases">
        <title>Human gut microbiome strain richness.</title>
        <authorList>
            <person name="Chen-Liaw A."/>
        </authorList>
    </citation>
    <scope>NUCLEOTIDE SEQUENCE</scope>
    <source>
        <strain evidence="4">A1_m1001262Bd0_191120</strain>
    </source>
</reference>
<evidence type="ECO:0000313" key="11">
    <source>
        <dbReference type="Proteomes" id="UP000432488"/>
    </source>
</evidence>